<accession>A0A9Q1GSN5</accession>
<reference evidence="2" key="1">
    <citation type="submission" date="2022-04" db="EMBL/GenBank/DDBJ databases">
        <title>Carnegiea gigantea Genome sequencing and assembly v2.</title>
        <authorList>
            <person name="Copetti D."/>
            <person name="Sanderson M.J."/>
            <person name="Burquez A."/>
            <person name="Wojciechowski M.F."/>
        </authorList>
    </citation>
    <scope>NUCLEOTIDE SEQUENCE</scope>
    <source>
        <strain evidence="2">SGP5-SGP5p</strain>
        <tissue evidence="2">Aerial part</tissue>
    </source>
</reference>
<evidence type="ECO:0000256" key="1">
    <source>
        <dbReference type="SAM" id="MobiDB-lite"/>
    </source>
</evidence>
<feature type="compositionally biased region" description="Low complexity" evidence="1">
    <location>
        <begin position="127"/>
        <end position="139"/>
    </location>
</feature>
<comment type="caution">
    <text evidence="2">The sequence shown here is derived from an EMBL/GenBank/DDBJ whole genome shotgun (WGS) entry which is preliminary data.</text>
</comment>
<name>A0A9Q1GSN5_9CARY</name>
<dbReference type="EMBL" id="JAKOGI010001381">
    <property type="protein sequence ID" value="KAJ8425920.1"/>
    <property type="molecule type" value="Genomic_DNA"/>
</dbReference>
<dbReference type="PANTHER" id="PTHR46929:SF23">
    <property type="entry name" value="L10-INTERACTING MYB DOMAIN-CONTAINING PROTEIN-LIKE"/>
    <property type="match status" value="1"/>
</dbReference>
<dbReference type="PANTHER" id="PTHR46929">
    <property type="entry name" value="EXPRESSED PROTEIN"/>
    <property type="match status" value="1"/>
</dbReference>
<organism evidence="2 3">
    <name type="scientific">Carnegiea gigantea</name>
    <dbReference type="NCBI Taxonomy" id="171969"/>
    <lineage>
        <taxon>Eukaryota</taxon>
        <taxon>Viridiplantae</taxon>
        <taxon>Streptophyta</taxon>
        <taxon>Embryophyta</taxon>
        <taxon>Tracheophyta</taxon>
        <taxon>Spermatophyta</taxon>
        <taxon>Magnoliopsida</taxon>
        <taxon>eudicotyledons</taxon>
        <taxon>Gunneridae</taxon>
        <taxon>Pentapetalae</taxon>
        <taxon>Caryophyllales</taxon>
        <taxon>Cactineae</taxon>
        <taxon>Cactaceae</taxon>
        <taxon>Cactoideae</taxon>
        <taxon>Echinocereeae</taxon>
        <taxon>Carnegiea</taxon>
    </lineage>
</organism>
<dbReference type="AlphaFoldDB" id="A0A9Q1GSN5"/>
<evidence type="ECO:0000313" key="2">
    <source>
        <dbReference type="EMBL" id="KAJ8425920.1"/>
    </source>
</evidence>
<dbReference type="Proteomes" id="UP001153076">
    <property type="component" value="Unassembled WGS sequence"/>
</dbReference>
<proteinExistence type="predicted"/>
<keyword evidence="3" id="KW-1185">Reference proteome</keyword>
<protein>
    <submittedName>
        <fullName evidence="2">Uncharacterized protein</fullName>
    </submittedName>
</protein>
<feature type="region of interest" description="Disordered" evidence="1">
    <location>
        <begin position="80"/>
        <end position="150"/>
    </location>
</feature>
<feature type="compositionally biased region" description="Pro residues" evidence="1">
    <location>
        <begin position="115"/>
        <end position="126"/>
    </location>
</feature>
<feature type="compositionally biased region" description="Basic residues" evidence="1">
    <location>
        <begin position="104"/>
        <end position="114"/>
    </location>
</feature>
<feature type="compositionally biased region" description="Low complexity" evidence="1">
    <location>
        <begin position="80"/>
        <end position="98"/>
    </location>
</feature>
<sequence length="186" mass="20652">MRMIRMSPDVHNTYVEVNPTHKKHANKKIDMYDKMSIVVGKDVARGSGAKSFDDVEIHHKLRINPTLSLVASSINISTLANSPTSATSTPTTLASTSSQSPRHQSYHRCRRHRPLPLPPVRPPPPSAVRSSPPSLVVSRPPHHQATSTTTGQKIMQFLVGLNEAYKVVRGNNLMMKPFPDMNEVYN</sequence>
<gene>
    <name evidence="2" type="ORF">Cgig2_028807</name>
</gene>
<evidence type="ECO:0000313" key="3">
    <source>
        <dbReference type="Proteomes" id="UP001153076"/>
    </source>
</evidence>
<dbReference type="OrthoDB" id="913992at2759"/>